<gene>
    <name evidence="1" type="ORF">ACFSR1_19605</name>
</gene>
<dbReference type="Proteomes" id="UP001597319">
    <property type="component" value="Unassembled WGS sequence"/>
</dbReference>
<name>A0ABW5LK17_9FLAO</name>
<sequence length="187" mass="22289">MRLETSKILSNYINKQISSKEFQEWVYNDQNLESELGEKIYLELLSLDLRNEDSYKNVEQLLDNCIDYAQLHKNEIVKLINQICEKQKSFNDSISELYQWMNKGYLFLSKIDTIGNFNEQGKSIIHSIEDYMNDEEKWNILGIREPGFFNDLIQIKTQILNNQILITGKYEIIQFYGKQFEYIEKSI</sequence>
<evidence type="ECO:0000313" key="2">
    <source>
        <dbReference type="Proteomes" id="UP001597319"/>
    </source>
</evidence>
<evidence type="ECO:0000313" key="1">
    <source>
        <dbReference type="EMBL" id="MFD2564894.1"/>
    </source>
</evidence>
<keyword evidence="2" id="KW-1185">Reference proteome</keyword>
<dbReference type="RefSeq" id="WP_378294749.1">
    <property type="nucleotide sequence ID" value="NZ_JBHULE010000029.1"/>
</dbReference>
<comment type="caution">
    <text evidence="1">The sequence shown here is derived from an EMBL/GenBank/DDBJ whole genome shotgun (WGS) entry which is preliminary data.</text>
</comment>
<proteinExistence type="predicted"/>
<protein>
    <submittedName>
        <fullName evidence="1">Uncharacterized protein</fullName>
    </submittedName>
</protein>
<dbReference type="EMBL" id="JBHULE010000029">
    <property type="protein sequence ID" value="MFD2564894.1"/>
    <property type="molecule type" value="Genomic_DNA"/>
</dbReference>
<organism evidence="1 2">
    <name type="scientific">Aquimarina rubra</name>
    <dbReference type="NCBI Taxonomy" id="1920033"/>
    <lineage>
        <taxon>Bacteria</taxon>
        <taxon>Pseudomonadati</taxon>
        <taxon>Bacteroidota</taxon>
        <taxon>Flavobacteriia</taxon>
        <taxon>Flavobacteriales</taxon>
        <taxon>Flavobacteriaceae</taxon>
        <taxon>Aquimarina</taxon>
    </lineage>
</organism>
<reference evidence="2" key="1">
    <citation type="journal article" date="2019" name="Int. J. Syst. Evol. Microbiol.">
        <title>The Global Catalogue of Microorganisms (GCM) 10K type strain sequencing project: providing services to taxonomists for standard genome sequencing and annotation.</title>
        <authorList>
            <consortium name="The Broad Institute Genomics Platform"/>
            <consortium name="The Broad Institute Genome Sequencing Center for Infectious Disease"/>
            <person name="Wu L."/>
            <person name="Ma J."/>
        </authorList>
    </citation>
    <scope>NUCLEOTIDE SEQUENCE [LARGE SCALE GENOMIC DNA]</scope>
    <source>
        <strain evidence="2">KCTC 52274</strain>
    </source>
</reference>
<accession>A0ABW5LK17</accession>